<gene>
    <name evidence="2" type="ORF">B0H16DRAFT_1831974</name>
</gene>
<accession>A0AAD7DZE4</accession>
<proteinExistence type="predicted"/>
<feature type="transmembrane region" description="Helical" evidence="1">
    <location>
        <begin position="6"/>
        <end position="27"/>
    </location>
</feature>
<feature type="transmembrane region" description="Helical" evidence="1">
    <location>
        <begin position="141"/>
        <end position="166"/>
    </location>
</feature>
<name>A0AAD7DZE4_9AGAR</name>
<protein>
    <submittedName>
        <fullName evidence="2">Uncharacterized protein</fullName>
    </submittedName>
</protein>
<feature type="transmembrane region" description="Helical" evidence="1">
    <location>
        <begin position="186"/>
        <end position="203"/>
    </location>
</feature>
<evidence type="ECO:0000256" key="1">
    <source>
        <dbReference type="SAM" id="Phobius"/>
    </source>
</evidence>
<sequence length="357" mass="39279">MQISEVIAVGVFCSYFSVIAGLFLLIAQSLSCQNCGGRAYVFIALAVTSFVHTWFCKSPIAFGDWSFTDYEQSARATISTGLTVEKMSQWLLNTSLFEQAWAHVCFGKVNWWWSQQLCLFTVGAWTIFLSVEGQRHHIKFIWAYMLLGQFVAISVASNLFYLALVLAPCPPSSSSSHGMSSLRAPVALWLPVLFSLGAIATSPFTSEHSFLPNLLLMHTFIILPLLVPDCLFPPAQASVETKSRFGISLKTLYIVVFGAALVLHVRATGQAAGDPPVSLRDLALKVWDVLHSHPAQSSMGWDVIWTSISFVVWLVLHPELQPRVLPSGSTIKGRFLTAMYLVMVTPLLSVGVLAPHV</sequence>
<feature type="transmembrane region" description="Helical" evidence="1">
    <location>
        <begin position="39"/>
        <end position="55"/>
    </location>
</feature>
<feature type="transmembrane region" description="Helical" evidence="1">
    <location>
        <begin position="336"/>
        <end position="354"/>
    </location>
</feature>
<organism evidence="2 3">
    <name type="scientific">Mycena metata</name>
    <dbReference type="NCBI Taxonomy" id="1033252"/>
    <lineage>
        <taxon>Eukaryota</taxon>
        <taxon>Fungi</taxon>
        <taxon>Dikarya</taxon>
        <taxon>Basidiomycota</taxon>
        <taxon>Agaricomycotina</taxon>
        <taxon>Agaricomycetes</taxon>
        <taxon>Agaricomycetidae</taxon>
        <taxon>Agaricales</taxon>
        <taxon>Marasmiineae</taxon>
        <taxon>Mycenaceae</taxon>
        <taxon>Mycena</taxon>
    </lineage>
</organism>
<dbReference type="AlphaFoldDB" id="A0AAD7DZE4"/>
<keyword evidence="1" id="KW-0812">Transmembrane</keyword>
<feature type="transmembrane region" description="Helical" evidence="1">
    <location>
        <begin position="210"/>
        <end position="227"/>
    </location>
</feature>
<evidence type="ECO:0000313" key="3">
    <source>
        <dbReference type="Proteomes" id="UP001215598"/>
    </source>
</evidence>
<feature type="transmembrane region" description="Helical" evidence="1">
    <location>
        <begin position="111"/>
        <end position="129"/>
    </location>
</feature>
<dbReference type="Proteomes" id="UP001215598">
    <property type="component" value="Unassembled WGS sequence"/>
</dbReference>
<feature type="transmembrane region" description="Helical" evidence="1">
    <location>
        <begin position="247"/>
        <end position="265"/>
    </location>
</feature>
<keyword evidence="1" id="KW-1133">Transmembrane helix</keyword>
<comment type="caution">
    <text evidence="2">The sequence shown here is derived from an EMBL/GenBank/DDBJ whole genome shotgun (WGS) entry which is preliminary data.</text>
</comment>
<evidence type="ECO:0000313" key="2">
    <source>
        <dbReference type="EMBL" id="KAJ7702541.1"/>
    </source>
</evidence>
<keyword evidence="1" id="KW-0472">Membrane</keyword>
<dbReference type="EMBL" id="JARKIB010000515">
    <property type="protein sequence ID" value="KAJ7702541.1"/>
    <property type="molecule type" value="Genomic_DNA"/>
</dbReference>
<reference evidence="2" key="1">
    <citation type="submission" date="2023-03" db="EMBL/GenBank/DDBJ databases">
        <title>Massive genome expansion in bonnet fungi (Mycena s.s.) driven by repeated elements and novel gene families across ecological guilds.</title>
        <authorList>
            <consortium name="Lawrence Berkeley National Laboratory"/>
            <person name="Harder C.B."/>
            <person name="Miyauchi S."/>
            <person name="Viragh M."/>
            <person name="Kuo A."/>
            <person name="Thoen E."/>
            <person name="Andreopoulos B."/>
            <person name="Lu D."/>
            <person name="Skrede I."/>
            <person name="Drula E."/>
            <person name="Henrissat B."/>
            <person name="Morin E."/>
            <person name="Kohler A."/>
            <person name="Barry K."/>
            <person name="LaButti K."/>
            <person name="Morin E."/>
            <person name="Salamov A."/>
            <person name="Lipzen A."/>
            <person name="Mereny Z."/>
            <person name="Hegedus B."/>
            <person name="Baldrian P."/>
            <person name="Stursova M."/>
            <person name="Weitz H."/>
            <person name="Taylor A."/>
            <person name="Grigoriev I.V."/>
            <person name="Nagy L.G."/>
            <person name="Martin F."/>
            <person name="Kauserud H."/>
        </authorList>
    </citation>
    <scope>NUCLEOTIDE SEQUENCE</scope>
    <source>
        <strain evidence="2">CBHHK182m</strain>
    </source>
</reference>
<feature type="non-terminal residue" evidence="2">
    <location>
        <position position="357"/>
    </location>
</feature>
<keyword evidence="3" id="KW-1185">Reference proteome</keyword>